<protein>
    <submittedName>
        <fullName evidence="3">Diguanylate cyclase</fullName>
    </submittedName>
</protein>
<dbReference type="Pfam" id="PF03807">
    <property type="entry name" value="F420_oxidored"/>
    <property type="match status" value="1"/>
</dbReference>
<dbReference type="InterPro" id="IPR036291">
    <property type="entry name" value="NAD(P)-bd_dom_sf"/>
</dbReference>
<dbReference type="Proteomes" id="UP000321199">
    <property type="component" value="Chromosome"/>
</dbReference>
<evidence type="ECO:0000259" key="2">
    <source>
        <dbReference type="Pfam" id="PF03807"/>
    </source>
</evidence>
<keyword evidence="1" id="KW-0560">Oxidoreductase</keyword>
<dbReference type="AlphaFoldDB" id="A0A5B8RWJ4"/>
<dbReference type="InterPro" id="IPR028939">
    <property type="entry name" value="P5C_Rdtase_cat_N"/>
</dbReference>
<dbReference type="KEGG" id="cof:FOZ74_10660"/>
<dbReference type="InterPro" id="IPR051267">
    <property type="entry name" value="STEAP_metalloreductase"/>
</dbReference>
<feature type="domain" description="Pyrroline-5-carboxylate reductase catalytic N-terminal" evidence="2">
    <location>
        <begin position="4"/>
        <end position="88"/>
    </location>
</feature>
<dbReference type="SUPFAM" id="SSF51735">
    <property type="entry name" value="NAD(P)-binding Rossmann-fold domains"/>
    <property type="match status" value="1"/>
</dbReference>
<dbReference type="OrthoDB" id="5499754at2"/>
<dbReference type="EMBL" id="CP042344">
    <property type="protein sequence ID" value="QEA13453.1"/>
    <property type="molecule type" value="Genomic_DNA"/>
</dbReference>
<proteinExistence type="predicted"/>
<dbReference type="RefSeq" id="WP_146913045.1">
    <property type="nucleotide sequence ID" value="NZ_CP042344.1"/>
</dbReference>
<evidence type="ECO:0000313" key="3">
    <source>
        <dbReference type="EMBL" id="QEA13453.1"/>
    </source>
</evidence>
<dbReference type="Gene3D" id="3.40.50.720">
    <property type="entry name" value="NAD(P)-binding Rossmann-like Domain"/>
    <property type="match status" value="1"/>
</dbReference>
<evidence type="ECO:0000256" key="1">
    <source>
        <dbReference type="ARBA" id="ARBA00023002"/>
    </source>
</evidence>
<keyword evidence="4" id="KW-1185">Reference proteome</keyword>
<accession>A0A5B8RWJ4</accession>
<dbReference type="PANTHER" id="PTHR14239:SF10">
    <property type="entry name" value="REDUCTASE"/>
    <property type="match status" value="1"/>
</dbReference>
<organism evidence="3 4">
    <name type="scientific">Comamonas flocculans</name>
    <dbReference type="NCBI Taxonomy" id="2597701"/>
    <lineage>
        <taxon>Bacteria</taxon>
        <taxon>Pseudomonadati</taxon>
        <taxon>Pseudomonadota</taxon>
        <taxon>Betaproteobacteria</taxon>
        <taxon>Burkholderiales</taxon>
        <taxon>Comamonadaceae</taxon>
        <taxon>Comamonas</taxon>
    </lineage>
</organism>
<evidence type="ECO:0000313" key="4">
    <source>
        <dbReference type="Proteomes" id="UP000321199"/>
    </source>
</evidence>
<gene>
    <name evidence="3" type="ORF">FOZ74_10660</name>
</gene>
<name>A0A5B8RWJ4_9BURK</name>
<dbReference type="PANTHER" id="PTHR14239">
    <property type="entry name" value="DUDULIN-RELATED"/>
    <property type="match status" value="1"/>
</dbReference>
<sequence length="205" mass="21683">MTSISIIGRGKMGSAIAGIAQRAGAQIQLVNRSATPADDRPDTTHAVLGEDLTGDIVVLAVPHGAYPNILKHYRDRLGGKVVIDISNPMDFTTYEQPEALRNTSTALELARELPEDVAVLKAFNVNLADTLKTRTNGMTATTVLFAGDDAAGKLALTELLQAAGLRAVDVGPLPRSVQLEAMGYLQIVLASSGKTRFESGFSLLP</sequence>
<reference evidence="3 4" key="1">
    <citation type="submission" date="2019-07" db="EMBL/GenBank/DDBJ databases">
        <title>Complete genome sequence of Comamonas sp. NLF 7-7 isolated from livestock.</title>
        <authorList>
            <person name="Kim D.H."/>
            <person name="Kim J.G."/>
        </authorList>
    </citation>
    <scope>NUCLEOTIDE SEQUENCE [LARGE SCALE GENOMIC DNA]</scope>
    <source>
        <strain evidence="3 4">NLF 7-7</strain>
    </source>
</reference>
<dbReference type="GO" id="GO:0016491">
    <property type="term" value="F:oxidoreductase activity"/>
    <property type="evidence" value="ECO:0007669"/>
    <property type="project" value="UniProtKB-KW"/>
</dbReference>